<dbReference type="InterPro" id="IPR001387">
    <property type="entry name" value="Cro/C1-type_HTH"/>
</dbReference>
<dbReference type="Gene3D" id="1.10.260.40">
    <property type="entry name" value="lambda repressor-like DNA-binding domains"/>
    <property type="match status" value="1"/>
</dbReference>
<name>A0A239FAQ5_9ACTN</name>
<dbReference type="CDD" id="cd00093">
    <property type="entry name" value="HTH_XRE"/>
    <property type="match status" value="1"/>
</dbReference>
<evidence type="ECO:0000259" key="1">
    <source>
        <dbReference type="PROSITE" id="PS50943"/>
    </source>
</evidence>
<keyword evidence="3" id="KW-1185">Reference proteome</keyword>
<dbReference type="Proteomes" id="UP000198415">
    <property type="component" value="Unassembled WGS sequence"/>
</dbReference>
<accession>A0A239FAQ5</accession>
<reference evidence="2 3" key="1">
    <citation type="submission" date="2017-06" db="EMBL/GenBank/DDBJ databases">
        <authorList>
            <person name="Kim H.J."/>
            <person name="Triplett B.A."/>
        </authorList>
    </citation>
    <scope>NUCLEOTIDE SEQUENCE [LARGE SCALE GENOMIC DNA]</scope>
    <source>
        <strain evidence="2 3">DSM 43151</strain>
    </source>
</reference>
<protein>
    <submittedName>
        <fullName evidence="2">Helix-turn-helix</fullName>
    </submittedName>
</protein>
<evidence type="ECO:0000313" key="3">
    <source>
        <dbReference type="Proteomes" id="UP000198415"/>
    </source>
</evidence>
<dbReference type="Pfam" id="PF01381">
    <property type="entry name" value="HTH_3"/>
    <property type="match status" value="1"/>
</dbReference>
<dbReference type="GO" id="GO:0003677">
    <property type="term" value="F:DNA binding"/>
    <property type="evidence" value="ECO:0007669"/>
    <property type="project" value="InterPro"/>
</dbReference>
<proteinExistence type="predicted"/>
<dbReference type="AlphaFoldDB" id="A0A239FAQ5"/>
<dbReference type="SUPFAM" id="SSF47413">
    <property type="entry name" value="lambda repressor-like DNA-binding domains"/>
    <property type="match status" value="1"/>
</dbReference>
<sequence length="183" mass="20064">MPEKIEIVALEVVSQAFPARPSALPEVRDFVRRRLTGRRISDDDVRLLCERVADVLLAAAGSAGVIQVSLRIFGDEAEVDVLFEPASETPARPEVVGVTAVPPARPPVRAAAAVRDADADPAEPESFAAWLAARLRREGLSMEAAARRLDVSTKTISRWVSGATEPRLRDLYRIREEFGEPFH</sequence>
<evidence type="ECO:0000313" key="2">
    <source>
        <dbReference type="EMBL" id="SNS53242.1"/>
    </source>
</evidence>
<dbReference type="SMART" id="SM00530">
    <property type="entry name" value="HTH_XRE"/>
    <property type="match status" value="1"/>
</dbReference>
<dbReference type="InterPro" id="IPR010982">
    <property type="entry name" value="Lambda_DNA-bd_dom_sf"/>
</dbReference>
<feature type="domain" description="HTH cro/C1-type" evidence="1">
    <location>
        <begin position="132"/>
        <end position="179"/>
    </location>
</feature>
<gene>
    <name evidence="2" type="ORF">SAMN06264365_117143</name>
</gene>
<dbReference type="EMBL" id="FZNR01000017">
    <property type="protein sequence ID" value="SNS53242.1"/>
    <property type="molecule type" value="Genomic_DNA"/>
</dbReference>
<organism evidence="2 3">
    <name type="scientific">Actinoplanes regularis</name>
    <dbReference type="NCBI Taxonomy" id="52697"/>
    <lineage>
        <taxon>Bacteria</taxon>
        <taxon>Bacillati</taxon>
        <taxon>Actinomycetota</taxon>
        <taxon>Actinomycetes</taxon>
        <taxon>Micromonosporales</taxon>
        <taxon>Micromonosporaceae</taxon>
        <taxon>Actinoplanes</taxon>
    </lineage>
</organism>
<dbReference type="RefSeq" id="WP_089297222.1">
    <property type="nucleotide sequence ID" value="NZ_BOMU01000083.1"/>
</dbReference>
<dbReference type="PROSITE" id="PS50943">
    <property type="entry name" value="HTH_CROC1"/>
    <property type="match status" value="1"/>
</dbReference>